<accession>A0AAF0ENB6</accession>
<gene>
    <name evidence="2" type="ORF">MNAN1_002784</name>
</gene>
<feature type="compositionally biased region" description="Basic and acidic residues" evidence="1">
    <location>
        <begin position="362"/>
        <end position="373"/>
    </location>
</feature>
<feature type="compositionally biased region" description="Pro residues" evidence="1">
    <location>
        <begin position="159"/>
        <end position="176"/>
    </location>
</feature>
<evidence type="ECO:0000313" key="2">
    <source>
        <dbReference type="EMBL" id="WFD27779.1"/>
    </source>
</evidence>
<protein>
    <submittedName>
        <fullName evidence="2">Uncharacterized protein</fullName>
    </submittedName>
</protein>
<feature type="region of interest" description="Disordered" evidence="1">
    <location>
        <begin position="347"/>
        <end position="439"/>
    </location>
</feature>
<keyword evidence="3" id="KW-1185">Reference proteome</keyword>
<sequence length="468" mass="51977">MRDAPPLTLEEGEEVATHSSDSHAHVQPESQGLGLGQGQGEGQEVEGPQGAEAPGGPVVPGTPEAPDGLDGLDVLDDLDDLDDFDVLDDFEGIDLDGLDGSDGPQGPLSPQGPEAPVPEADPDGPAPDGPTAPNDFNDANVPDNRQPPNAVDHGAIHALPPPSLGPIPHVAPPPQQQAPDQQETEANPNYDSPDQDRARSRHKGAQEAYRALTAQRIEAVIQLLRHYDLDCAQGLHALYFQVVTRPTMQPPLPTSWQRTMQKVLDGLCAYQRCHNSHEAELMILLLPKLGVLPGLWRSNASRPSHQDREKELARLEEYPLPQMRELIEKTAARGARVILTEMETPWRDLARTEEEPAQPETSQREAFQERAFRSESSQSESFQPESSQDESIQSWPREQDKNPHQTNHSDRDTQLELQQDPPYTDHGDEWRPEGVTDERLIPYNKTDRIERLCQEGRIREATRIRFKK</sequence>
<name>A0AAF0ENB6_9BASI</name>
<evidence type="ECO:0000313" key="3">
    <source>
        <dbReference type="Proteomes" id="UP001213623"/>
    </source>
</evidence>
<evidence type="ECO:0000256" key="1">
    <source>
        <dbReference type="SAM" id="MobiDB-lite"/>
    </source>
</evidence>
<feature type="region of interest" description="Disordered" evidence="1">
    <location>
        <begin position="1"/>
        <end position="76"/>
    </location>
</feature>
<dbReference type="AlphaFoldDB" id="A0AAF0ENB6"/>
<organism evidence="2 3">
    <name type="scientific">Malassezia nana</name>
    <dbReference type="NCBI Taxonomy" id="180528"/>
    <lineage>
        <taxon>Eukaryota</taxon>
        <taxon>Fungi</taxon>
        <taxon>Dikarya</taxon>
        <taxon>Basidiomycota</taxon>
        <taxon>Ustilaginomycotina</taxon>
        <taxon>Malasseziomycetes</taxon>
        <taxon>Malasseziales</taxon>
        <taxon>Malasseziaceae</taxon>
        <taxon>Malassezia</taxon>
    </lineage>
</organism>
<feature type="compositionally biased region" description="Basic and acidic residues" evidence="1">
    <location>
        <begin position="397"/>
        <end position="414"/>
    </location>
</feature>
<dbReference type="EMBL" id="CP119896">
    <property type="protein sequence ID" value="WFD27779.1"/>
    <property type="molecule type" value="Genomic_DNA"/>
</dbReference>
<reference evidence="2" key="1">
    <citation type="submission" date="2023-03" db="EMBL/GenBank/DDBJ databases">
        <title>Mating type loci evolution in Malassezia.</title>
        <authorList>
            <person name="Coelho M.A."/>
        </authorList>
    </citation>
    <scope>NUCLEOTIDE SEQUENCE</scope>
    <source>
        <strain evidence="2">CBS 9557</strain>
    </source>
</reference>
<feature type="compositionally biased region" description="Low complexity" evidence="1">
    <location>
        <begin position="101"/>
        <end position="118"/>
    </location>
</feature>
<dbReference type="Proteomes" id="UP001213623">
    <property type="component" value="Chromosome 5"/>
</dbReference>
<feature type="compositionally biased region" description="Basic and acidic residues" evidence="1">
    <location>
        <begin position="423"/>
        <end position="439"/>
    </location>
</feature>
<feature type="compositionally biased region" description="Low complexity" evidence="1">
    <location>
        <begin position="45"/>
        <end position="72"/>
    </location>
</feature>
<feature type="compositionally biased region" description="Low complexity" evidence="1">
    <location>
        <begin position="374"/>
        <end position="391"/>
    </location>
</feature>
<feature type="region of interest" description="Disordered" evidence="1">
    <location>
        <begin position="91"/>
        <end position="206"/>
    </location>
</feature>
<proteinExistence type="predicted"/>